<dbReference type="EMBL" id="MVBN01000009">
    <property type="protein sequence ID" value="OOK67138.1"/>
    <property type="molecule type" value="Genomic_DNA"/>
</dbReference>
<dbReference type="Gene3D" id="3.40.50.300">
    <property type="entry name" value="P-loop containing nucleotide triphosphate hydrolases"/>
    <property type="match status" value="1"/>
</dbReference>
<name>A0A1V3WK58_MYCKA</name>
<evidence type="ECO:0000259" key="5">
    <source>
        <dbReference type="Pfam" id="PF00580"/>
    </source>
</evidence>
<dbReference type="GO" id="GO:0004386">
    <property type="term" value="F:helicase activity"/>
    <property type="evidence" value="ECO:0007669"/>
    <property type="project" value="UniProtKB-KW"/>
</dbReference>
<comment type="caution">
    <text evidence="6">The sequence shown here is derived from an EMBL/GenBank/DDBJ whole genome shotgun (WGS) entry which is preliminary data.</text>
</comment>
<sequence>MRPGSRIHPDEVWADLGAQILNEPVDTEDLDAAVLRSRDRVVLVNGPEELMNVFAYPFATWRVYLHPTQRAVVDASYKGPARVTGGPGTGKTVVVLHRAHVLAKRNEGRVLVTTFTSTLTDTLRSGLDMIVDDDEVDERIEVSNVDRLAHRIFRRKHGPPNLLNADDDKGLWLSIIDKLGLPFTDVFLAEEWRHVVLARRIGTAAAYLSAKRTGRVGRWARGSGPKCGRRCGSSSRR</sequence>
<dbReference type="GO" id="GO:0005524">
    <property type="term" value="F:ATP binding"/>
    <property type="evidence" value="ECO:0007669"/>
    <property type="project" value="UniProtKB-KW"/>
</dbReference>
<dbReference type="GO" id="GO:0016787">
    <property type="term" value="F:hydrolase activity"/>
    <property type="evidence" value="ECO:0007669"/>
    <property type="project" value="UniProtKB-KW"/>
</dbReference>
<dbReference type="Proteomes" id="UP000188532">
    <property type="component" value="Unassembled WGS sequence"/>
</dbReference>
<feature type="domain" description="UvrD-like helicase ATP-binding" evidence="5">
    <location>
        <begin position="66"/>
        <end position="157"/>
    </location>
</feature>
<evidence type="ECO:0000256" key="1">
    <source>
        <dbReference type="ARBA" id="ARBA00022741"/>
    </source>
</evidence>
<keyword evidence="2" id="KW-0378">Hydrolase</keyword>
<evidence type="ECO:0000256" key="3">
    <source>
        <dbReference type="ARBA" id="ARBA00022806"/>
    </source>
</evidence>
<dbReference type="InterPro" id="IPR014016">
    <property type="entry name" value="UvrD-like_ATP-bd"/>
</dbReference>
<keyword evidence="1" id="KW-0547">Nucleotide-binding</keyword>
<keyword evidence="3 6" id="KW-0347">Helicase</keyword>
<evidence type="ECO:0000313" key="7">
    <source>
        <dbReference type="Proteomes" id="UP000188532"/>
    </source>
</evidence>
<dbReference type="SUPFAM" id="SSF52540">
    <property type="entry name" value="P-loop containing nucleoside triphosphate hydrolases"/>
    <property type="match status" value="1"/>
</dbReference>
<evidence type="ECO:0000313" key="6">
    <source>
        <dbReference type="EMBL" id="OOK67138.1"/>
    </source>
</evidence>
<evidence type="ECO:0000256" key="4">
    <source>
        <dbReference type="ARBA" id="ARBA00022840"/>
    </source>
</evidence>
<keyword evidence="4" id="KW-0067">ATP-binding</keyword>
<evidence type="ECO:0000256" key="2">
    <source>
        <dbReference type="ARBA" id="ARBA00022801"/>
    </source>
</evidence>
<organism evidence="6 7">
    <name type="scientific">Mycobacterium kansasii</name>
    <dbReference type="NCBI Taxonomy" id="1768"/>
    <lineage>
        <taxon>Bacteria</taxon>
        <taxon>Bacillati</taxon>
        <taxon>Actinomycetota</taxon>
        <taxon>Actinomycetes</taxon>
        <taxon>Mycobacteriales</taxon>
        <taxon>Mycobacteriaceae</taxon>
        <taxon>Mycobacterium</taxon>
    </lineage>
</organism>
<dbReference type="AlphaFoldDB" id="A0A1V3WK58"/>
<accession>A0A1V3WK58</accession>
<reference evidence="6 7" key="1">
    <citation type="submission" date="2017-02" db="EMBL/GenBank/DDBJ databases">
        <title>Complete genome sequences of Mycobacterium kansasii strains isolated from rhesus macaques.</title>
        <authorList>
            <person name="Panda A."/>
            <person name="Nagaraj S."/>
            <person name="Zhao X."/>
            <person name="Tettelin H."/>
            <person name="Detolla L.J."/>
        </authorList>
    </citation>
    <scope>NUCLEOTIDE SEQUENCE [LARGE SCALE GENOMIC DNA]</scope>
    <source>
        <strain evidence="6 7">11-3469</strain>
    </source>
</reference>
<gene>
    <name evidence="6" type="ORF">BZL29_7194</name>
</gene>
<dbReference type="InterPro" id="IPR027417">
    <property type="entry name" value="P-loop_NTPase"/>
</dbReference>
<dbReference type="Pfam" id="PF00580">
    <property type="entry name" value="UvrD-helicase"/>
    <property type="match status" value="1"/>
</dbReference>
<protein>
    <submittedName>
        <fullName evidence="6">UvrD/REP helicase N-terminal domain protein</fullName>
    </submittedName>
</protein>
<proteinExistence type="predicted"/>